<keyword evidence="1 6" id="KW-0597">Phosphoprotein</keyword>
<dbReference type="Gene3D" id="1.10.10.10">
    <property type="entry name" value="Winged helix-like DNA-binding domain superfamily/Winged helix DNA-binding domain"/>
    <property type="match status" value="1"/>
</dbReference>
<dbReference type="STRING" id="319225.Plut_0943"/>
<dbReference type="Pfam" id="PF00486">
    <property type="entry name" value="Trans_reg_C"/>
    <property type="match status" value="1"/>
</dbReference>
<protein>
    <submittedName>
        <fullName evidence="10">Two component transcriptional regulator, winged helix family</fullName>
    </submittedName>
</protein>
<dbReference type="PANTHER" id="PTHR48111:SF1">
    <property type="entry name" value="TWO-COMPONENT RESPONSE REGULATOR ORR33"/>
    <property type="match status" value="1"/>
</dbReference>
<dbReference type="InterPro" id="IPR016032">
    <property type="entry name" value="Sig_transdc_resp-reg_C-effctor"/>
</dbReference>
<dbReference type="SUPFAM" id="SSF46894">
    <property type="entry name" value="C-terminal effector domain of the bipartite response regulators"/>
    <property type="match status" value="1"/>
</dbReference>
<dbReference type="Pfam" id="PF00072">
    <property type="entry name" value="Response_reg"/>
    <property type="match status" value="1"/>
</dbReference>
<dbReference type="InterPro" id="IPR001789">
    <property type="entry name" value="Sig_transdc_resp-reg_receiver"/>
</dbReference>
<keyword evidence="5" id="KW-0804">Transcription</keyword>
<keyword evidence="11" id="KW-1185">Reference proteome</keyword>
<evidence type="ECO:0000259" key="8">
    <source>
        <dbReference type="PROSITE" id="PS50110"/>
    </source>
</evidence>
<evidence type="ECO:0000259" key="9">
    <source>
        <dbReference type="PROSITE" id="PS51755"/>
    </source>
</evidence>
<dbReference type="CDD" id="cd00383">
    <property type="entry name" value="trans_reg_C"/>
    <property type="match status" value="1"/>
</dbReference>
<dbReference type="GO" id="GO:0006355">
    <property type="term" value="P:regulation of DNA-templated transcription"/>
    <property type="evidence" value="ECO:0007669"/>
    <property type="project" value="InterPro"/>
</dbReference>
<evidence type="ECO:0000313" key="11">
    <source>
        <dbReference type="Proteomes" id="UP000002709"/>
    </source>
</evidence>
<dbReference type="Gene3D" id="3.40.50.2300">
    <property type="match status" value="1"/>
</dbReference>
<dbReference type="GO" id="GO:0000156">
    <property type="term" value="F:phosphorelay response regulator activity"/>
    <property type="evidence" value="ECO:0007669"/>
    <property type="project" value="TreeGrafter"/>
</dbReference>
<dbReference type="SUPFAM" id="SSF52172">
    <property type="entry name" value="CheY-like"/>
    <property type="match status" value="1"/>
</dbReference>
<evidence type="ECO:0000256" key="7">
    <source>
        <dbReference type="PROSITE-ProRule" id="PRU01091"/>
    </source>
</evidence>
<dbReference type="Proteomes" id="UP000002709">
    <property type="component" value="Chromosome"/>
</dbReference>
<accession>Q3B4C6</accession>
<dbReference type="AlphaFoldDB" id="Q3B4C6"/>
<dbReference type="PROSITE" id="PS50110">
    <property type="entry name" value="RESPONSE_REGULATORY"/>
    <property type="match status" value="1"/>
</dbReference>
<evidence type="ECO:0000256" key="4">
    <source>
        <dbReference type="ARBA" id="ARBA00023125"/>
    </source>
</evidence>
<evidence type="ECO:0000256" key="6">
    <source>
        <dbReference type="PROSITE-ProRule" id="PRU00169"/>
    </source>
</evidence>
<dbReference type="EMBL" id="CP000096">
    <property type="protein sequence ID" value="ABB23805.1"/>
    <property type="molecule type" value="Genomic_DNA"/>
</dbReference>
<dbReference type="InterPro" id="IPR039420">
    <property type="entry name" value="WalR-like"/>
</dbReference>
<evidence type="ECO:0000256" key="3">
    <source>
        <dbReference type="ARBA" id="ARBA00023015"/>
    </source>
</evidence>
<feature type="modified residue" description="4-aspartylphosphate" evidence="6">
    <location>
        <position position="71"/>
    </location>
</feature>
<dbReference type="InterPro" id="IPR036388">
    <property type="entry name" value="WH-like_DNA-bd_sf"/>
</dbReference>
<dbReference type="SMART" id="SM00448">
    <property type="entry name" value="REC"/>
    <property type="match status" value="1"/>
</dbReference>
<name>Q3B4C6_CHLL3</name>
<evidence type="ECO:0000313" key="10">
    <source>
        <dbReference type="EMBL" id="ABB23805.1"/>
    </source>
</evidence>
<gene>
    <name evidence="10" type="ordered locus">Plut_0943</name>
</gene>
<keyword evidence="3" id="KW-0805">Transcription regulation</keyword>
<feature type="domain" description="Response regulatory" evidence="8">
    <location>
        <begin position="22"/>
        <end position="135"/>
    </location>
</feature>
<dbReference type="PROSITE" id="PS51755">
    <property type="entry name" value="OMPR_PHOB"/>
    <property type="match status" value="1"/>
</dbReference>
<dbReference type="InterPro" id="IPR001867">
    <property type="entry name" value="OmpR/PhoB-type_DNA-bd"/>
</dbReference>
<dbReference type="SMART" id="SM00862">
    <property type="entry name" value="Trans_reg_C"/>
    <property type="match status" value="1"/>
</dbReference>
<keyword evidence="4 7" id="KW-0238">DNA-binding</keyword>
<dbReference type="GO" id="GO:0032993">
    <property type="term" value="C:protein-DNA complex"/>
    <property type="evidence" value="ECO:0007669"/>
    <property type="project" value="TreeGrafter"/>
</dbReference>
<dbReference type="PANTHER" id="PTHR48111">
    <property type="entry name" value="REGULATOR OF RPOS"/>
    <property type="match status" value="1"/>
</dbReference>
<evidence type="ECO:0000256" key="1">
    <source>
        <dbReference type="ARBA" id="ARBA00022553"/>
    </source>
</evidence>
<dbReference type="InterPro" id="IPR011006">
    <property type="entry name" value="CheY-like_superfamily"/>
</dbReference>
<dbReference type="HOGENOM" id="CLU_000445_30_4_10"/>
<dbReference type="GO" id="GO:0000976">
    <property type="term" value="F:transcription cis-regulatory region binding"/>
    <property type="evidence" value="ECO:0007669"/>
    <property type="project" value="TreeGrafter"/>
</dbReference>
<feature type="DNA-binding region" description="OmpR/PhoB-type" evidence="7">
    <location>
        <begin position="153"/>
        <end position="252"/>
    </location>
</feature>
<evidence type="ECO:0000256" key="5">
    <source>
        <dbReference type="ARBA" id="ARBA00023163"/>
    </source>
</evidence>
<keyword evidence="2" id="KW-0902">Two-component regulatory system</keyword>
<dbReference type="OrthoDB" id="9784252at2"/>
<sequence>MNTASAAMQEHAVALKAFHPHRIIVVEDDLDFRESLIETLSLCGYEVVGARSALEFYQKVAETPCELVILDLGLPDQNGVVLAEYIRNNTDMRIVVLTARGALESRIAAYRAGADTYLLKPVDTDELVATIESNLGRVGLHEGDCGPGSGLQALQPRAAAWRLLRSDAVLITPAGERIRLSSREVDLLEILASSTGTTISRHSLIETLGYDPAGSGSQALDVLIHRLRQKASESGSRLPVKTIRAKGYIVSEPLYIE</sequence>
<reference evidence="11" key="1">
    <citation type="submission" date="2005-08" db="EMBL/GenBank/DDBJ databases">
        <title>Complete sequence of Pelodictyon luteolum DSM 273.</title>
        <authorList>
            <consortium name="US DOE Joint Genome Institute"/>
            <person name="Copeland A."/>
            <person name="Lucas S."/>
            <person name="Lapidus A."/>
            <person name="Barry K."/>
            <person name="Detter J.C."/>
            <person name="Glavina T."/>
            <person name="Hammon N."/>
            <person name="Israni S."/>
            <person name="Pitluck S."/>
            <person name="Bryant D."/>
            <person name="Schmutz J."/>
            <person name="Larimer F."/>
            <person name="Land M."/>
            <person name="Kyrpides N."/>
            <person name="Ivanova N."/>
            <person name="Richardson P."/>
        </authorList>
    </citation>
    <scope>NUCLEOTIDE SEQUENCE [LARGE SCALE GENOMIC DNA]</scope>
    <source>
        <strain evidence="11">DSM 273 / BCRC 81028 / 2530</strain>
    </source>
</reference>
<proteinExistence type="predicted"/>
<dbReference type="eggNOG" id="COG0745">
    <property type="taxonomic scope" value="Bacteria"/>
</dbReference>
<organism evidence="10 11">
    <name type="scientific">Chlorobium luteolum (strain DSM 273 / BCRC 81028 / 2530)</name>
    <name type="common">Pelodictyon luteolum</name>
    <dbReference type="NCBI Taxonomy" id="319225"/>
    <lineage>
        <taxon>Bacteria</taxon>
        <taxon>Pseudomonadati</taxon>
        <taxon>Chlorobiota</taxon>
        <taxon>Chlorobiia</taxon>
        <taxon>Chlorobiales</taxon>
        <taxon>Chlorobiaceae</taxon>
        <taxon>Chlorobium/Pelodictyon group</taxon>
        <taxon>Pelodictyon</taxon>
    </lineage>
</organism>
<dbReference type="KEGG" id="plt:Plut_0943"/>
<feature type="domain" description="OmpR/PhoB-type" evidence="9">
    <location>
        <begin position="153"/>
        <end position="252"/>
    </location>
</feature>
<evidence type="ECO:0000256" key="2">
    <source>
        <dbReference type="ARBA" id="ARBA00023012"/>
    </source>
</evidence>
<dbReference type="GO" id="GO:0005829">
    <property type="term" value="C:cytosol"/>
    <property type="evidence" value="ECO:0007669"/>
    <property type="project" value="TreeGrafter"/>
</dbReference>